<proteinExistence type="predicted"/>
<gene>
    <name evidence="1" type="ORF">SS59_19920</name>
</gene>
<evidence type="ECO:0000313" key="2">
    <source>
        <dbReference type="Proteomes" id="UP000033679"/>
    </source>
</evidence>
<comment type="caution">
    <text evidence="1">The sequence shown here is derived from an EMBL/GenBank/DDBJ whole genome shotgun (WGS) entry which is preliminary data.</text>
</comment>
<protein>
    <submittedName>
        <fullName evidence="1">Uncharacterized protein</fullName>
    </submittedName>
</protein>
<sequence>METIKFATLSRALGSQGEDLLFKKKCLFDRVYNYWSSSKSLNREITFVMENDELEIKIPQCDFHCSSKTRIRFVGMQPIAEIAFCIKEKDEIIKFAVFHIDNDNTLTIPSRPEAPSISIDYAANLENHFMDELIKAAVIAELL</sequence>
<evidence type="ECO:0000313" key="1">
    <source>
        <dbReference type="EMBL" id="KJM64205.1"/>
    </source>
</evidence>
<dbReference type="Proteomes" id="UP000033679">
    <property type="component" value="Unassembled WGS sequence"/>
</dbReference>
<reference evidence="1 2" key="1">
    <citation type="submission" date="2015-03" db="EMBL/GenBank/DDBJ databases">
        <authorList>
            <person name="McCorrison J."/>
            <person name="Sanka R."/>
            <person name="Adams M."/>
            <person name="Brinkac L."/>
            <person name="Nierman W."/>
            <person name="Sutton G."/>
            <person name="Nelson K."/>
            <person name="Kiedrowski L."/>
            <person name="Guerrero D."/>
            <person name="Bonomo R."/>
        </authorList>
    </citation>
    <scope>NUCLEOTIDE SEQUENCE [LARGE SCALE GENOMIC DNA]</scope>
    <source>
        <strain evidence="1 2">39373</strain>
    </source>
</reference>
<organism evidence="1 2">
    <name type="scientific">Enterobacter hormaechei subsp. xiangfangensis</name>
    <dbReference type="NCBI Taxonomy" id="1296536"/>
    <lineage>
        <taxon>Bacteria</taxon>
        <taxon>Pseudomonadati</taxon>
        <taxon>Pseudomonadota</taxon>
        <taxon>Gammaproteobacteria</taxon>
        <taxon>Enterobacterales</taxon>
        <taxon>Enterobacteriaceae</taxon>
        <taxon>Enterobacter</taxon>
        <taxon>Enterobacter cloacae complex</taxon>
    </lineage>
</organism>
<name>A0A837F5Y2_9ENTR</name>
<dbReference type="RefSeq" id="WP_045346880.1">
    <property type="nucleotide sequence ID" value="NZ_JZYN01000029.1"/>
</dbReference>
<dbReference type="AlphaFoldDB" id="A0A837F5Y2"/>
<dbReference type="EMBL" id="JZYN01000029">
    <property type="protein sequence ID" value="KJM64205.1"/>
    <property type="molecule type" value="Genomic_DNA"/>
</dbReference>
<accession>A0A837F5Y2</accession>